<keyword evidence="5" id="KW-1185">Reference proteome</keyword>
<dbReference type="SUPFAM" id="SSF55073">
    <property type="entry name" value="Nucleotide cyclase"/>
    <property type="match status" value="1"/>
</dbReference>
<name>A0A0P6YSQ6_9CHLR</name>
<feature type="domain" description="Guanylate cyclase" evidence="3">
    <location>
        <begin position="16"/>
        <end position="144"/>
    </location>
</feature>
<comment type="caution">
    <text evidence="4">The sequence shown here is derived from an EMBL/GenBank/DDBJ whole genome shotgun (WGS) entry which is preliminary data.</text>
</comment>
<reference evidence="4 5" key="1">
    <citation type="submission" date="2015-07" db="EMBL/GenBank/DDBJ databases">
        <title>Whole genome sequence of Herpetosiphon geysericola DSM 7119.</title>
        <authorList>
            <person name="Hemp J."/>
            <person name="Ward L.M."/>
            <person name="Pace L.A."/>
            <person name="Fischer W.W."/>
        </authorList>
    </citation>
    <scope>NUCLEOTIDE SEQUENCE [LARGE SCALE GENOMIC DNA]</scope>
    <source>
        <strain evidence="4 5">DSM 7119</strain>
    </source>
</reference>
<dbReference type="SMART" id="SM00044">
    <property type="entry name" value="CYCc"/>
    <property type="match status" value="1"/>
</dbReference>
<organism evidence="4 5">
    <name type="scientific">Herpetosiphon geysericola</name>
    <dbReference type="NCBI Taxonomy" id="70996"/>
    <lineage>
        <taxon>Bacteria</taxon>
        <taxon>Bacillati</taxon>
        <taxon>Chloroflexota</taxon>
        <taxon>Chloroflexia</taxon>
        <taxon>Herpetosiphonales</taxon>
        <taxon>Herpetosiphonaceae</taxon>
        <taxon>Herpetosiphon</taxon>
    </lineage>
</organism>
<dbReference type="GO" id="GO:0005737">
    <property type="term" value="C:cytoplasm"/>
    <property type="evidence" value="ECO:0007669"/>
    <property type="project" value="TreeGrafter"/>
</dbReference>
<evidence type="ECO:0000259" key="3">
    <source>
        <dbReference type="PROSITE" id="PS50125"/>
    </source>
</evidence>
<dbReference type="InterPro" id="IPR027417">
    <property type="entry name" value="P-loop_NTPase"/>
</dbReference>
<dbReference type="CDD" id="cd07302">
    <property type="entry name" value="CHD"/>
    <property type="match status" value="1"/>
</dbReference>
<dbReference type="InterPro" id="IPR011990">
    <property type="entry name" value="TPR-like_helical_dom_sf"/>
</dbReference>
<keyword evidence="1" id="KW-0547">Nucleotide-binding</keyword>
<keyword evidence="2" id="KW-0067">ATP-binding</keyword>
<dbReference type="SUPFAM" id="SSF48452">
    <property type="entry name" value="TPR-like"/>
    <property type="match status" value="1"/>
</dbReference>
<dbReference type="Proteomes" id="UP000050277">
    <property type="component" value="Unassembled WGS sequence"/>
</dbReference>
<dbReference type="Pfam" id="PF00211">
    <property type="entry name" value="Guanylate_cyc"/>
    <property type="match status" value="1"/>
</dbReference>
<dbReference type="Gene3D" id="3.40.50.300">
    <property type="entry name" value="P-loop containing nucleotide triphosphate hydrolases"/>
    <property type="match status" value="1"/>
</dbReference>
<dbReference type="SMART" id="SM00028">
    <property type="entry name" value="TPR"/>
    <property type="match status" value="7"/>
</dbReference>
<dbReference type="STRING" id="70996.SE18_10430"/>
<dbReference type="InterPro" id="IPR001054">
    <property type="entry name" value="A/G_cyclase"/>
</dbReference>
<dbReference type="InterPro" id="IPR029787">
    <property type="entry name" value="Nucleotide_cyclase"/>
</dbReference>
<proteinExistence type="predicted"/>
<dbReference type="GO" id="GO:0009190">
    <property type="term" value="P:cyclic nucleotide biosynthetic process"/>
    <property type="evidence" value="ECO:0007669"/>
    <property type="project" value="InterPro"/>
</dbReference>
<accession>A0A0P6YSQ6</accession>
<protein>
    <recommendedName>
        <fullName evidence="3">Guanylate cyclase domain-containing protein</fullName>
    </recommendedName>
</protein>
<evidence type="ECO:0000256" key="1">
    <source>
        <dbReference type="ARBA" id="ARBA00022741"/>
    </source>
</evidence>
<dbReference type="EMBL" id="LGKP01000017">
    <property type="protein sequence ID" value="KPL88129.1"/>
    <property type="molecule type" value="Genomic_DNA"/>
</dbReference>
<gene>
    <name evidence="4" type="ORF">SE18_10430</name>
</gene>
<dbReference type="GO" id="GO:0005524">
    <property type="term" value="F:ATP binding"/>
    <property type="evidence" value="ECO:0007669"/>
    <property type="project" value="UniProtKB-KW"/>
</dbReference>
<dbReference type="Pfam" id="PF13191">
    <property type="entry name" value="AAA_16"/>
    <property type="match status" value="1"/>
</dbReference>
<dbReference type="Gene3D" id="1.25.40.10">
    <property type="entry name" value="Tetratricopeptide repeat domain"/>
    <property type="match status" value="2"/>
</dbReference>
<dbReference type="PANTHER" id="PTHR16305:SF28">
    <property type="entry name" value="GUANYLATE CYCLASE DOMAIN-CONTAINING PROTEIN"/>
    <property type="match status" value="1"/>
</dbReference>
<dbReference type="InterPro" id="IPR019734">
    <property type="entry name" value="TPR_rpt"/>
</dbReference>
<dbReference type="Gene3D" id="3.30.70.1230">
    <property type="entry name" value="Nucleotide cyclase"/>
    <property type="match status" value="1"/>
</dbReference>
<evidence type="ECO:0000313" key="5">
    <source>
        <dbReference type="Proteomes" id="UP000050277"/>
    </source>
</evidence>
<dbReference type="PATRIC" id="fig|70996.4.peg.1910"/>
<dbReference type="SUPFAM" id="SSF52540">
    <property type="entry name" value="P-loop containing nucleoside triphosphate hydrolases"/>
    <property type="match status" value="1"/>
</dbReference>
<dbReference type="AlphaFoldDB" id="A0A0P6YSQ6"/>
<dbReference type="GO" id="GO:0035556">
    <property type="term" value="P:intracellular signal transduction"/>
    <property type="evidence" value="ECO:0007669"/>
    <property type="project" value="InterPro"/>
</dbReference>
<dbReference type="InterPro" id="IPR041664">
    <property type="entry name" value="AAA_16"/>
</dbReference>
<evidence type="ECO:0000313" key="4">
    <source>
        <dbReference type="EMBL" id="KPL88129.1"/>
    </source>
</evidence>
<dbReference type="PANTHER" id="PTHR16305">
    <property type="entry name" value="TESTICULAR SOLUBLE ADENYLYL CYCLASE"/>
    <property type="match status" value="1"/>
</dbReference>
<dbReference type="PROSITE" id="PS50125">
    <property type="entry name" value="GUANYLATE_CYCLASE_2"/>
    <property type="match status" value="1"/>
</dbReference>
<evidence type="ECO:0000256" key="2">
    <source>
        <dbReference type="ARBA" id="ARBA00022840"/>
    </source>
</evidence>
<sequence length="1138" mass="127239">MLADAPLPRSERRRVTVMFADLVGFTSIAEQLDAEAVHRLINTCFDRLVPIIEHYGGVVDKFIGDAIMAIFGAPLAHEDDPIRAVHAASAMLAAIAELSQQEGLELGLHIGINTGVVIAGGIGSLGRQQYSVIGDAVNLAARLQDLASNAEILVGPETQRMTAHVFDYAALGEKAIKGRSEHVAVFKLRGLNPRPSSGRGIKGLQSPMVGRHGELESLLAVTADLSKQRGRVVMAVGEAGIGKSRLLTEWRNQSFEQLPQVVWYEARCLSYTQESAYALLRDLVRSLIGVSINDGEDDMAAALHQIATALLLDQADQVIPALSHLLLLPASRRFDELSPQALQALYISAVRRLVLAQGQHTPVIWSIEDIHWADEASVDVLQNLLQLHNDIPLVILATSRPDREVVGWRLVESARDLSGLELNLAPLSLANGRELIANLLHFDGLPEHLRTAILNKADGNPFFVEEVIRTLIDREAIMHDGNSWVALEAINHIELPDSVHGLLAARIDRLPSELRQLLHIAAVIGRRFAIRVVAEVLGSTAEKMTNSIDLLVDRELLRRDRTNPNGYLRFRHALVHEVVYSTTLQTERRRLHGVVGETLEALYPSRREELAAALANHFMHAEHPKAFEYALLAGDVAYRQYALREAIRHYERAHDLSHHYDLPLSVVRGLYLNYARATELIGETKQALDLYQHVLERCESEHDTESLIIVLIEHARLLMLPSHHRDLDRSRSETTRALELATQQGDRQSEARCYWLLALIEGHLSRFTAAEPWGEKALSLARELGMRELQAYCLNDFHRVAINNGQPELAERMLREAIELWRSLNNLPMLADSLSGMADFYYSRRDLDQAVRYAREAERLALMIGNAWNLGFSRSVLGGIALETGDIQQALHMFQSSIEQSSLSGPIMLNMYGRTELIRLYRMLGDYQAALDVLEAGEAYIEQVNDEALIALRQLFIAMRLLITIEQTSQDPAELSETIRHILSFELGEQQVVAGVMLRVIHIELCLKLGDYGHAERLVAEIVEQLSALWFGGSLVSNYRARLAAAQGKLAEAIEFSEVLINEQPAGDIHDLWRFRAWRAEWLEAQGQFTLAVSERQHAQRLIQHISGNILRDELRERFLGLPLVQATLQEPSSSFII</sequence>
<dbReference type="GO" id="GO:0004016">
    <property type="term" value="F:adenylate cyclase activity"/>
    <property type="evidence" value="ECO:0007669"/>
    <property type="project" value="TreeGrafter"/>
</dbReference>